<feature type="binding site" evidence="14">
    <location>
        <position position="538"/>
    </location>
    <ligand>
        <name>Zn(2+)</name>
        <dbReference type="ChEBI" id="CHEBI:29105"/>
        <note>catalytic</note>
    </ligand>
</feature>
<dbReference type="RefSeq" id="WP_083068085.1">
    <property type="nucleotide sequence ID" value="NZ_CBCPHS010000006.1"/>
</dbReference>
<evidence type="ECO:0000256" key="15">
    <source>
        <dbReference type="RuleBase" id="RU003651"/>
    </source>
</evidence>
<dbReference type="EC" id="3.4.24.-" evidence="14"/>
<keyword evidence="9 14" id="KW-0067">ATP-binding</keyword>
<dbReference type="PROSITE" id="PS00674">
    <property type="entry name" value="AAA"/>
    <property type="match status" value="1"/>
</dbReference>
<feature type="region of interest" description="Disordered" evidence="16">
    <location>
        <begin position="640"/>
        <end position="721"/>
    </location>
</feature>
<dbReference type="PANTHER" id="PTHR23076:SF113">
    <property type="entry name" value="ATP-DEPENDENT ZINC METALLOPROTEASE FTSH 1, CHLOROPLASTIC-RELATED"/>
    <property type="match status" value="1"/>
</dbReference>
<evidence type="ECO:0000256" key="16">
    <source>
        <dbReference type="SAM" id="MobiDB-lite"/>
    </source>
</evidence>
<comment type="subunit">
    <text evidence="14">Homohexamer.</text>
</comment>
<feature type="active site" evidence="14">
    <location>
        <position position="463"/>
    </location>
</feature>
<reference evidence="19" key="1">
    <citation type="submission" date="2017-12" db="EMBL/GenBank/DDBJ databases">
        <title>FDA dAtabase for Regulatory Grade micrObial Sequences (FDA-ARGOS): Supporting development and validation of Infectious Disease Dx tests.</title>
        <authorList>
            <person name="Hoffmann M."/>
            <person name="Allard M."/>
            <person name="Evans P."/>
            <person name="Brown E."/>
            <person name="Tallon L."/>
            <person name="Sadzewicz L."/>
            <person name="Sengamalay N."/>
            <person name="Ott S."/>
            <person name="Godinez A."/>
            <person name="Nagaraj S."/>
            <person name="Vavikolanu K."/>
            <person name="Aluvathingal J."/>
            <person name="Nadendla S."/>
            <person name="Sichtig H."/>
        </authorList>
    </citation>
    <scope>NUCLEOTIDE SEQUENCE [LARGE SCALE GENOMIC DNA]</scope>
    <source>
        <strain evidence="19">FDAARGOS_249</strain>
    </source>
</reference>
<feature type="compositionally biased region" description="Basic and acidic residues" evidence="16">
    <location>
        <begin position="651"/>
        <end position="678"/>
    </location>
</feature>
<sequence length="721" mass="79113">MQQKRPNRPNRNTFIRSGLLWLIMFFALMALVRSLTSDSTGGTTEELTQSEFIQTLSDGDVERFSIQSNAGAYQIRGAYKGSGEESSESSSSTSDGIPIFQDLQQSSASEFVVNVLPNDNTIATITDAANATGTEMTALEEDQSGMWLSLLFTAVPIIFFVVIMYMMFSQSQGGGRNNPMSMGKSKAVDQSKKEVKVRFSDVAGADEEKQELVEVVDFLKDPRKFQALGARIPKGVLLEGPPGTGKTLLAKAVAGEAGVPFYSISGSEFVEMFVGVGASRVRDLFENAKKSAPSIIFIDEIDAVGRRRGAGPGSGHDEREQTLNQLLVEMDGFSEKDNVIVIAATNRSDVLDPALLRPGRFDRQVLVGRPDVKGREAILKVHARNKPFGPGVDLKVLAQQTPGFTGAELENLLNEAALVAARVDKKQIDMIDIDEAQDRVIAGPAKKDRVISKVERRMVAYHEAGHTIAGLVLSDARVVHKVTIVPRGKAGGYAIMLPREDQNLYTTKDLREQVIGLLGGRAAEQLIFNTQTSGASNDFEQATGIVRAMITEYGMSELLGPISYEGNHSMRGADSGYAQNKSYSERTAGQIDDEVRKFMDECLEEAESILASHRDQLDVIAEKLLELETLDERTIRALFETGEMPEPLDGEQERESEAKSFEEVKKDLQRGAEHRQYRNGEWSEETTSEDQTEAADDVNDSDDDNDDHQGPQGRNAHIDQD</sequence>
<dbReference type="InterPro" id="IPR027417">
    <property type="entry name" value="P-loop_NTPase"/>
</dbReference>
<dbReference type="GO" id="GO:0005524">
    <property type="term" value="F:ATP binding"/>
    <property type="evidence" value="ECO:0007669"/>
    <property type="project" value="UniProtKB-UniRule"/>
</dbReference>
<name>A0A2J9PLN2_9LACT</name>
<dbReference type="FunFam" id="1.10.8.60:FF:000001">
    <property type="entry name" value="ATP-dependent zinc metalloprotease FtsH"/>
    <property type="match status" value="1"/>
</dbReference>
<dbReference type="InterPro" id="IPR011546">
    <property type="entry name" value="Pept_M41_FtsH_extracell"/>
</dbReference>
<dbReference type="InterPro" id="IPR041569">
    <property type="entry name" value="AAA_lid_3"/>
</dbReference>
<evidence type="ECO:0000313" key="18">
    <source>
        <dbReference type="EMBL" id="PNL91245.1"/>
    </source>
</evidence>
<keyword evidence="3 14" id="KW-0645">Protease</keyword>
<keyword evidence="18" id="KW-0131">Cell cycle</keyword>
<organism evidence="18 19">
    <name type="scientific">Aerococcus viridans</name>
    <dbReference type="NCBI Taxonomy" id="1377"/>
    <lineage>
        <taxon>Bacteria</taxon>
        <taxon>Bacillati</taxon>
        <taxon>Bacillota</taxon>
        <taxon>Bacilli</taxon>
        <taxon>Lactobacillales</taxon>
        <taxon>Aerococcaceae</taxon>
        <taxon>Aerococcus</taxon>
    </lineage>
</organism>
<comment type="caution">
    <text evidence="18">The sequence shown here is derived from an EMBL/GenBank/DDBJ whole genome shotgun (WGS) entry which is preliminary data.</text>
</comment>
<comment type="similarity">
    <text evidence="13 14">In the central section; belongs to the AAA ATPase family.</text>
</comment>
<dbReference type="InterPro" id="IPR003959">
    <property type="entry name" value="ATPase_AAA_core"/>
</dbReference>
<dbReference type="Proteomes" id="UP000192813">
    <property type="component" value="Unassembled WGS sequence"/>
</dbReference>
<dbReference type="InterPro" id="IPR003960">
    <property type="entry name" value="ATPase_AAA_CS"/>
</dbReference>
<evidence type="ECO:0000256" key="13">
    <source>
        <dbReference type="ARBA" id="ARBA00061570"/>
    </source>
</evidence>
<evidence type="ECO:0000256" key="1">
    <source>
        <dbReference type="ARBA" id="ARBA00004370"/>
    </source>
</evidence>
<evidence type="ECO:0000256" key="5">
    <source>
        <dbReference type="ARBA" id="ARBA00022723"/>
    </source>
</evidence>
<keyword evidence="8 14" id="KW-0862">Zinc</keyword>
<dbReference type="AlphaFoldDB" id="A0A2J9PLN2"/>
<comment type="subcellular location">
    <subcellularLocation>
        <location evidence="14">Cell membrane</location>
        <topology evidence="14">Multi-pass membrane protein</topology>
        <orientation evidence="14">Cytoplasmic side</orientation>
    </subcellularLocation>
    <subcellularLocation>
        <location evidence="1">Membrane</location>
    </subcellularLocation>
</comment>
<dbReference type="InterPro" id="IPR003593">
    <property type="entry name" value="AAA+_ATPase"/>
</dbReference>
<keyword evidence="14" id="KW-1003">Cell membrane</keyword>
<feature type="binding site" evidence="14">
    <location>
        <begin position="240"/>
        <end position="247"/>
    </location>
    <ligand>
        <name>ATP</name>
        <dbReference type="ChEBI" id="CHEBI:30616"/>
    </ligand>
</feature>
<proteinExistence type="inferred from homology"/>
<dbReference type="Pfam" id="PF17862">
    <property type="entry name" value="AAA_lid_3"/>
    <property type="match status" value="1"/>
</dbReference>
<evidence type="ECO:0000256" key="2">
    <source>
        <dbReference type="ARBA" id="ARBA00010044"/>
    </source>
</evidence>
<keyword evidence="7 14" id="KW-0378">Hydrolase</keyword>
<dbReference type="NCBIfam" id="TIGR01241">
    <property type="entry name" value="FtsH_fam"/>
    <property type="match status" value="1"/>
</dbReference>
<comment type="caution">
    <text evidence="14">Lacks conserved residue(s) required for the propagation of feature annotation.</text>
</comment>
<dbReference type="Pfam" id="PF06480">
    <property type="entry name" value="FtsH_ext"/>
    <property type="match status" value="1"/>
</dbReference>
<evidence type="ECO:0000256" key="11">
    <source>
        <dbReference type="ARBA" id="ARBA00023049"/>
    </source>
</evidence>
<keyword evidence="12 14" id="KW-0472">Membrane</keyword>
<evidence type="ECO:0000256" key="4">
    <source>
        <dbReference type="ARBA" id="ARBA00022692"/>
    </source>
</evidence>
<evidence type="ECO:0000256" key="8">
    <source>
        <dbReference type="ARBA" id="ARBA00022833"/>
    </source>
</evidence>
<dbReference type="Gene3D" id="3.40.50.300">
    <property type="entry name" value="P-loop containing nucleotide triphosphate hydrolases"/>
    <property type="match status" value="1"/>
</dbReference>
<keyword evidence="5 14" id="KW-0479">Metal-binding</keyword>
<feature type="transmembrane region" description="Helical" evidence="14">
    <location>
        <begin position="146"/>
        <end position="168"/>
    </location>
</feature>
<dbReference type="GO" id="GO:0004176">
    <property type="term" value="F:ATP-dependent peptidase activity"/>
    <property type="evidence" value="ECO:0007669"/>
    <property type="project" value="InterPro"/>
</dbReference>
<dbReference type="CDD" id="cd19501">
    <property type="entry name" value="RecA-like_FtsH"/>
    <property type="match status" value="1"/>
</dbReference>
<dbReference type="InterPro" id="IPR037219">
    <property type="entry name" value="Peptidase_M41-like"/>
</dbReference>
<evidence type="ECO:0000259" key="17">
    <source>
        <dbReference type="SMART" id="SM00382"/>
    </source>
</evidence>
<comment type="cofactor">
    <cofactor evidence="14">
        <name>Zn(2+)</name>
        <dbReference type="ChEBI" id="CHEBI:29105"/>
    </cofactor>
    <text evidence="14">Binds 1 zinc ion per subunit.</text>
</comment>
<dbReference type="Pfam" id="PF00004">
    <property type="entry name" value="AAA"/>
    <property type="match status" value="1"/>
</dbReference>
<feature type="binding site" evidence="14">
    <location>
        <position position="462"/>
    </location>
    <ligand>
        <name>Zn(2+)</name>
        <dbReference type="ChEBI" id="CHEBI:29105"/>
        <note>catalytic</note>
    </ligand>
</feature>
<dbReference type="HAMAP" id="MF_01458">
    <property type="entry name" value="FtsH"/>
    <property type="match status" value="1"/>
</dbReference>
<keyword evidence="11 14" id="KW-0482">Metalloprotease</keyword>
<dbReference type="GO" id="GO:0051301">
    <property type="term" value="P:cell division"/>
    <property type="evidence" value="ECO:0007669"/>
    <property type="project" value="UniProtKB-KW"/>
</dbReference>
<evidence type="ECO:0000256" key="6">
    <source>
        <dbReference type="ARBA" id="ARBA00022741"/>
    </source>
</evidence>
<dbReference type="Pfam" id="PF01434">
    <property type="entry name" value="Peptidase_M41"/>
    <property type="match status" value="1"/>
</dbReference>
<dbReference type="FunFam" id="1.20.58.760:FF:000001">
    <property type="entry name" value="ATP-dependent zinc metalloprotease FtsH"/>
    <property type="match status" value="1"/>
</dbReference>
<comment type="function">
    <text evidence="14">Acts as a processive, ATP-dependent zinc metallopeptidase for both cytoplasmic and membrane proteins. Plays a role in the quality control of integral membrane proteins.</text>
</comment>
<keyword evidence="6 14" id="KW-0547">Nucleotide-binding</keyword>
<dbReference type="EMBL" id="NBTM02000001">
    <property type="protein sequence ID" value="PNL91245.1"/>
    <property type="molecule type" value="Genomic_DNA"/>
</dbReference>
<dbReference type="PANTHER" id="PTHR23076">
    <property type="entry name" value="METALLOPROTEASE M41 FTSH"/>
    <property type="match status" value="1"/>
</dbReference>
<evidence type="ECO:0000313" key="19">
    <source>
        <dbReference type="Proteomes" id="UP000192813"/>
    </source>
</evidence>
<evidence type="ECO:0000256" key="14">
    <source>
        <dbReference type="HAMAP-Rule" id="MF_01458"/>
    </source>
</evidence>
<dbReference type="GO" id="GO:0008270">
    <property type="term" value="F:zinc ion binding"/>
    <property type="evidence" value="ECO:0007669"/>
    <property type="project" value="UniProtKB-UniRule"/>
</dbReference>
<dbReference type="InterPro" id="IPR000642">
    <property type="entry name" value="Peptidase_M41"/>
</dbReference>
<dbReference type="Gene3D" id="1.20.58.760">
    <property type="entry name" value="Peptidase M41"/>
    <property type="match status" value="1"/>
</dbReference>
<keyword evidence="10 14" id="KW-1133">Transmembrane helix</keyword>
<accession>A0A2J9PLN2</accession>
<dbReference type="SUPFAM" id="SSF140990">
    <property type="entry name" value="FtsH protease domain-like"/>
    <property type="match status" value="1"/>
</dbReference>
<dbReference type="Gene3D" id="1.10.8.60">
    <property type="match status" value="1"/>
</dbReference>
<gene>
    <name evidence="14" type="primary">ftsH</name>
    <name evidence="18" type="ORF">A6J77_002965</name>
</gene>
<dbReference type="GO" id="GO:0004222">
    <property type="term" value="F:metalloendopeptidase activity"/>
    <property type="evidence" value="ECO:0007669"/>
    <property type="project" value="InterPro"/>
</dbReference>
<evidence type="ECO:0000256" key="3">
    <source>
        <dbReference type="ARBA" id="ARBA00022670"/>
    </source>
</evidence>
<evidence type="ECO:0000256" key="9">
    <source>
        <dbReference type="ARBA" id="ARBA00022840"/>
    </source>
</evidence>
<dbReference type="SUPFAM" id="SSF52540">
    <property type="entry name" value="P-loop containing nucleoside triphosphate hydrolases"/>
    <property type="match status" value="1"/>
</dbReference>
<evidence type="ECO:0000256" key="10">
    <source>
        <dbReference type="ARBA" id="ARBA00022989"/>
    </source>
</evidence>
<protein>
    <recommendedName>
        <fullName evidence="14">ATP-dependent zinc metalloprotease FtsH</fullName>
        <ecNumber evidence="14">3.4.24.-</ecNumber>
    </recommendedName>
</protein>
<evidence type="ECO:0000256" key="12">
    <source>
        <dbReference type="ARBA" id="ARBA00023136"/>
    </source>
</evidence>
<comment type="similarity">
    <text evidence="2 14">In the C-terminal section; belongs to the peptidase M41 family.</text>
</comment>
<keyword evidence="4 14" id="KW-0812">Transmembrane</keyword>
<feature type="domain" description="AAA+ ATPase" evidence="17">
    <location>
        <begin position="232"/>
        <end position="371"/>
    </location>
</feature>
<dbReference type="GO" id="GO:0016887">
    <property type="term" value="F:ATP hydrolysis activity"/>
    <property type="evidence" value="ECO:0007669"/>
    <property type="project" value="UniProtKB-UniRule"/>
</dbReference>
<dbReference type="GO" id="GO:0005886">
    <property type="term" value="C:plasma membrane"/>
    <property type="evidence" value="ECO:0007669"/>
    <property type="project" value="UniProtKB-SubCell"/>
</dbReference>
<dbReference type="GO" id="GO:0006508">
    <property type="term" value="P:proteolysis"/>
    <property type="evidence" value="ECO:0007669"/>
    <property type="project" value="UniProtKB-KW"/>
</dbReference>
<keyword evidence="18" id="KW-0132">Cell division</keyword>
<feature type="compositionally biased region" description="Acidic residues" evidence="16">
    <location>
        <begin position="682"/>
        <end position="706"/>
    </location>
</feature>
<comment type="similarity">
    <text evidence="15">Belongs to the AAA ATPase family.</text>
</comment>
<feature type="region of interest" description="Disordered" evidence="16">
    <location>
        <begin position="79"/>
        <end position="98"/>
    </location>
</feature>
<dbReference type="FunFam" id="3.40.50.300:FF:000001">
    <property type="entry name" value="ATP-dependent zinc metalloprotease FtsH"/>
    <property type="match status" value="1"/>
</dbReference>
<feature type="binding site" evidence="14">
    <location>
        <position position="466"/>
    </location>
    <ligand>
        <name>Zn(2+)</name>
        <dbReference type="ChEBI" id="CHEBI:29105"/>
        <note>catalytic</note>
    </ligand>
</feature>
<dbReference type="SMART" id="SM00382">
    <property type="entry name" value="AAA"/>
    <property type="match status" value="1"/>
</dbReference>
<dbReference type="InterPro" id="IPR005936">
    <property type="entry name" value="FtsH"/>
</dbReference>
<evidence type="ECO:0000256" key="7">
    <source>
        <dbReference type="ARBA" id="ARBA00022801"/>
    </source>
</evidence>
<dbReference type="GO" id="GO:0030163">
    <property type="term" value="P:protein catabolic process"/>
    <property type="evidence" value="ECO:0007669"/>
    <property type="project" value="UniProtKB-UniRule"/>
</dbReference>